<dbReference type="EC" id="3.4.21.53" evidence="1"/>
<dbReference type="GO" id="GO:0004176">
    <property type="term" value="F:ATP-dependent peptidase activity"/>
    <property type="evidence" value="ECO:0007669"/>
    <property type="project" value="UniProtKB-UniRule"/>
</dbReference>
<dbReference type="RefSeq" id="WP_056946085.1">
    <property type="nucleotide sequence ID" value="NZ_AZCV01000001.1"/>
</dbReference>
<dbReference type="SUPFAM" id="SSF54211">
    <property type="entry name" value="Ribosomal protein S5 domain 2-like"/>
    <property type="match status" value="1"/>
</dbReference>
<feature type="active site" evidence="1">
    <location>
        <position position="240"/>
    </location>
</feature>
<evidence type="ECO:0000256" key="1">
    <source>
        <dbReference type="PROSITE-ProRule" id="PRU01122"/>
    </source>
</evidence>
<comment type="caution">
    <text evidence="4">The sequence shown here is derived from an EMBL/GenBank/DDBJ whole genome shotgun (WGS) entry which is preliminary data.</text>
</comment>
<dbReference type="GO" id="GO:0004252">
    <property type="term" value="F:serine-type endopeptidase activity"/>
    <property type="evidence" value="ECO:0007669"/>
    <property type="project" value="UniProtKB-UniRule"/>
</dbReference>
<accession>A0A0R1H712</accession>
<dbReference type="NCBIfam" id="NF041438">
    <property type="entry name" value="SepM_fam_S16"/>
    <property type="match status" value="1"/>
</dbReference>
<comment type="similarity">
    <text evidence="1">Belongs to the peptidase S16 family.</text>
</comment>
<comment type="catalytic activity">
    <reaction evidence="1">
        <text>Hydrolysis of proteins in presence of ATP.</text>
        <dbReference type="EC" id="3.4.21.53"/>
    </reaction>
</comment>
<evidence type="ECO:0000259" key="3">
    <source>
        <dbReference type="PROSITE" id="PS51786"/>
    </source>
</evidence>
<dbReference type="PANTHER" id="PTHR10046">
    <property type="entry name" value="ATP DEPENDENT LON PROTEASE FAMILY MEMBER"/>
    <property type="match status" value="1"/>
</dbReference>
<keyword evidence="2" id="KW-1133">Transmembrane helix</keyword>
<evidence type="ECO:0000313" key="5">
    <source>
        <dbReference type="Proteomes" id="UP000050909"/>
    </source>
</evidence>
<dbReference type="InterPro" id="IPR027065">
    <property type="entry name" value="Lon_Prtase"/>
</dbReference>
<dbReference type="Pfam" id="PF05362">
    <property type="entry name" value="Lon_C"/>
    <property type="match status" value="1"/>
</dbReference>
<gene>
    <name evidence="4" type="ORF">FC62_GL000286</name>
</gene>
<dbReference type="GO" id="GO:0005524">
    <property type="term" value="F:ATP binding"/>
    <property type="evidence" value="ECO:0007669"/>
    <property type="project" value="InterPro"/>
</dbReference>
<feature type="transmembrane region" description="Helical" evidence="2">
    <location>
        <begin position="12"/>
        <end position="31"/>
    </location>
</feature>
<reference evidence="4 5" key="1">
    <citation type="journal article" date="2015" name="Genome Announc.">
        <title>Expanding the biotechnology potential of lactobacilli through comparative genomics of 213 strains and associated genera.</title>
        <authorList>
            <person name="Sun Z."/>
            <person name="Harris H.M."/>
            <person name="McCann A."/>
            <person name="Guo C."/>
            <person name="Argimon S."/>
            <person name="Zhang W."/>
            <person name="Yang X."/>
            <person name="Jeffery I.B."/>
            <person name="Cooney J.C."/>
            <person name="Kagawa T.F."/>
            <person name="Liu W."/>
            <person name="Song Y."/>
            <person name="Salvetti E."/>
            <person name="Wrobel A."/>
            <person name="Rasinkangas P."/>
            <person name="Parkhill J."/>
            <person name="Rea M.C."/>
            <person name="O'Sullivan O."/>
            <person name="Ritari J."/>
            <person name="Douillard F.P."/>
            <person name="Paul Ross R."/>
            <person name="Yang R."/>
            <person name="Briner A.E."/>
            <person name="Felis G.E."/>
            <person name="de Vos W.M."/>
            <person name="Barrangou R."/>
            <person name="Klaenhammer T.R."/>
            <person name="Caufield P.W."/>
            <person name="Cui Y."/>
            <person name="Zhang H."/>
            <person name="O'Toole P.W."/>
        </authorList>
    </citation>
    <scope>NUCLEOTIDE SEQUENCE [LARGE SCALE GENOMIC DNA]</scope>
    <source>
        <strain evidence="4 5">DSM 20534</strain>
    </source>
</reference>
<feature type="active site" evidence="1">
    <location>
        <position position="285"/>
    </location>
</feature>
<dbReference type="PATRIC" id="fig|1423722.3.peg.290"/>
<keyword evidence="2" id="KW-0472">Membrane</keyword>
<keyword evidence="1" id="KW-0378">Hydrolase</keyword>
<evidence type="ECO:0000256" key="2">
    <source>
        <dbReference type="SAM" id="Phobius"/>
    </source>
</evidence>
<dbReference type="Gene3D" id="3.30.230.10">
    <property type="match status" value="1"/>
</dbReference>
<dbReference type="AlphaFoldDB" id="A0A0R1H712"/>
<dbReference type="InterPro" id="IPR014721">
    <property type="entry name" value="Ribsml_uS5_D2-typ_fold_subgr"/>
</dbReference>
<keyword evidence="5" id="KW-1185">Reference proteome</keyword>
<dbReference type="InterPro" id="IPR020568">
    <property type="entry name" value="Ribosomal_Su5_D2-typ_SF"/>
</dbReference>
<proteinExistence type="inferred from homology"/>
<dbReference type="PROSITE" id="PS51786">
    <property type="entry name" value="LON_PROTEOLYTIC"/>
    <property type="match status" value="1"/>
</dbReference>
<protein>
    <recommendedName>
        <fullName evidence="1">endopeptidase La</fullName>
        <ecNumber evidence="1">3.4.21.53</ecNumber>
    </recommendedName>
</protein>
<name>A0A0R1H712_9LACO</name>
<keyword evidence="2" id="KW-0812">Transmembrane</keyword>
<keyword evidence="1" id="KW-0720">Serine protease</keyword>
<keyword evidence="1" id="KW-0645">Protease</keyword>
<evidence type="ECO:0000313" key="4">
    <source>
        <dbReference type="EMBL" id="KRK38599.1"/>
    </source>
</evidence>
<dbReference type="Pfam" id="PF13180">
    <property type="entry name" value="PDZ_2"/>
    <property type="match status" value="1"/>
</dbReference>
<dbReference type="Gene3D" id="2.30.42.10">
    <property type="match status" value="1"/>
</dbReference>
<dbReference type="InterPro" id="IPR001478">
    <property type="entry name" value="PDZ"/>
</dbReference>
<dbReference type="EMBL" id="AZCV01000001">
    <property type="protein sequence ID" value="KRK38599.1"/>
    <property type="molecule type" value="Genomic_DNA"/>
</dbReference>
<dbReference type="GO" id="GO:0006508">
    <property type="term" value="P:proteolysis"/>
    <property type="evidence" value="ECO:0007669"/>
    <property type="project" value="UniProtKB-KW"/>
</dbReference>
<dbReference type="GO" id="GO:0030163">
    <property type="term" value="P:protein catabolic process"/>
    <property type="evidence" value="ECO:0007669"/>
    <property type="project" value="InterPro"/>
</dbReference>
<sequence length="346" mass="37890">MKVQPNIIKRKSYKLVWLVLAVCVVVAGLFLPTKYYVETPGGAYQVSKYFKIDQPQSHSGGFYFTAVSIRPAMVFDYLTNSWRSFSELVPKKEIDGDNTTEEHNKVEQFYMADSINNAVYFAAKTAHVPVKKTFEGIYVMDVLASSDFKGKLAVGDVINQVDGHTFHDSKELIAYFAGVKLGQTIRIGVQRAGRTQVISGQATKLPETKRVGIGITLTEKSRVTSTPAVHADITDIGGPSAGLMFTLELYQQLAHQDIAQSRKIAGTGTIDETGHVGSIGGIDKKVAAAAKKGAKIFFAPSERLPGMTKRTTNYAEAVTAAKKLKTEMKIVPVKNFTDALNYLTQH</sequence>
<feature type="domain" description="Lon proteolytic" evidence="3">
    <location>
        <begin position="231"/>
        <end position="346"/>
    </location>
</feature>
<dbReference type="InterPro" id="IPR036034">
    <property type="entry name" value="PDZ_sf"/>
</dbReference>
<dbReference type="InterPro" id="IPR008269">
    <property type="entry name" value="Lon_proteolytic"/>
</dbReference>
<dbReference type="Proteomes" id="UP000050909">
    <property type="component" value="Unassembled WGS sequence"/>
</dbReference>
<dbReference type="SUPFAM" id="SSF50156">
    <property type="entry name" value="PDZ domain-like"/>
    <property type="match status" value="1"/>
</dbReference>
<organism evidence="4 5">
    <name type="scientific">Amylolactobacillus amylotrophicus DSM 20534</name>
    <dbReference type="NCBI Taxonomy" id="1423722"/>
    <lineage>
        <taxon>Bacteria</taxon>
        <taxon>Bacillati</taxon>
        <taxon>Bacillota</taxon>
        <taxon>Bacilli</taxon>
        <taxon>Lactobacillales</taxon>
        <taxon>Lactobacillaceae</taxon>
        <taxon>Amylolactobacillus</taxon>
    </lineage>
</organism>